<name>A0A3D8YH29_9BACT</name>
<gene>
    <name evidence="1" type="ORF">DSL64_04555</name>
</gene>
<dbReference type="EMBL" id="QNUL01000002">
    <property type="protein sequence ID" value="REA63709.1"/>
    <property type="molecule type" value="Genomic_DNA"/>
</dbReference>
<dbReference type="AlphaFoldDB" id="A0A3D8YH29"/>
<dbReference type="PROSITE" id="PS51257">
    <property type="entry name" value="PROKAR_LIPOPROTEIN"/>
    <property type="match status" value="1"/>
</dbReference>
<evidence type="ECO:0000313" key="1">
    <source>
        <dbReference type="EMBL" id="REA63709.1"/>
    </source>
</evidence>
<comment type="caution">
    <text evidence="1">The sequence shown here is derived from an EMBL/GenBank/DDBJ whole genome shotgun (WGS) entry which is preliminary data.</text>
</comment>
<organism evidence="1 2">
    <name type="scientific">Dyadobacter luteus</name>
    <dbReference type="NCBI Taxonomy" id="2259619"/>
    <lineage>
        <taxon>Bacteria</taxon>
        <taxon>Pseudomonadati</taxon>
        <taxon>Bacteroidota</taxon>
        <taxon>Cytophagia</taxon>
        <taxon>Cytophagales</taxon>
        <taxon>Spirosomataceae</taxon>
        <taxon>Dyadobacter</taxon>
    </lineage>
</organism>
<dbReference type="Proteomes" id="UP000256373">
    <property type="component" value="Unassembled WGS sequence"/>
</dbReference>
<sequence length="131" mass="14940">MVRILPLLVAILFVSCKSKEERAIQARERIDKVIAKIEAEIAELTKPRSCATDPADCRGRWVSEGDGCSPYFIYNIKDVDPIELDAKFAELRKWEESYMIQNPMGPMCDRINPDSLFVKDCKCQGAVKKDR</sequence>
<protein>
    <submittedName>
        <fullName evidence="1">Uncharacterized protein</fullName>
    </submittedName>
</protein>
<dbReference type="RefSeq" id="WP_115829459.1">
    <property type="nucleotide sequence ID" value="NZ_QNUL01000002.1"/>
</dbReference>
<reference evidence="1 2" key="1">
    <citation type="submission" date="2018-07" db="EMBL/GenBank/DDBJ databases">
        <title>Dyadobacter roseus sp. nov., isolated from rose rhizosphere soil.</title>
        <authorList>
            <person name="Chen L."/>
        </authorList>
    </citation>
    <scope>NUCLEOTIDE SEQUENCE [LARGE SCALE GENOMIC DNA]</scope>
    <source>
        <strain evidence="1 2">RS19</strain>
    </source>
</reference>
<accession>A0A3D8YH29</accession>
<evidence type="ECO:0000313" key="2">
    <source>
        <dbReference type="Proteomes" id="UP000256373"/>
    </source>
</evidence>
<keyword evidence="2" id="KW-1185">Reference proteome</keyword>
<proteinExistence type="predicted"/>